<keyword evidence="3 5" id="KW-1133">Transmembrane helix</keyword>
<keyword evidence="2 5" id="KW-0812">Transmembrane</keyword>
<feature type="transmembrane region" description="Helical" evidence="5">
    <location>
        <begin position="293"/>
        <end position="311"/>
    </location>
</feature>
<dbReference type="EMBL" id="BONU01000001">
    <property type="protein sequence ID" value="GIG71615.1"/>
    <property type="molecule type" value="Genomic_DNA"/>
</dbReference>
<dbReference type="Gene3D" id="1.20.1250.20">
    <property type="entry name" value="MFS general substrate transporter like domains"/>
    <property type="match status" value="1"/>
</dbReference>
<dbReference type="InterPro" id="IPR011701">
    <property type="entry name" value="MFS"/>
</dbReference>
<dbReference type="AlphaFoldDB" id="A0A8J3LJA3"/>
<feature type="transmembrane region" description="Helical" evidence="5">
    <location>
        <begin position="12"/>
        <end position="35"/>
    </location>
</feature>
<keyword evidence="8" id="KW-1185">Reference proteome</keyword>
<feature type="transmembrane region" description="Helical" evidence="5">
    <location>
        <begin position="263"/>
        <end position="287"/>
    </location>
</feature>
<dbReference type="PROSITE" id="PS50850">
    <property type="entry name" value="MFS"/>
    <property type="match status" value="1"/>
</dbReference>
<proteinExistence type="predicted"/>
<protein>
    <submittedName>
        <fullName evidence="7">MFS transporter</fullName>
    </submittedName>
</protein>
<dbReference type="PANTHER" id="PTHR23501">
    <property type="entry name" value="MAJOR FACILITATOR SUPERFAMILY"/>
    <property type="match status" value="1"/>
</dbReference>
<dbReference type="GO" id="GO:0005886">
    <property type="term" value="C:plasma membrane"/>
    <property type="evidence" value="ECO:0007669"/>
    <property type="project" value="UniProtKB-SubCell"/>
</dbReference>
<gene>
    <name evidence="7" type="ORF">Pfl04_00190</name>
</gene>
<dbReference type="Proteomes" id="UP000653674">
    <property type="component" value="Unassembled WGS sequence"/>
</dbReference>
<feature type="transmembrane region" description="Helical" evidence="5">
    <location>
        <begin position="400"/>
        <end position="417"/>
    </location>
</feature>
<evidence type="ECO:0000256" key="4">
    <source>
        <dbReference type="ARBA" id="ARBA00023136"/>
    </source>
</evidence>
<accession>A0A8J3LJA3</accession>
<evidence type="ECO:0000259" key="6">
    <source>
        <dbReference type="PROSITE" id="PS50850"/>
    </source>
</evidence>
<evidence type="ECO:0000313" key="8">
    <source>
        <dbReference type="Proteomes" id="UP000653674"/>
    </source>
</evidence>
<feature type="transmembrane region" description="Helical" evidence="5">
    <location>
        <begin position="357"/>
        <end position="379"/>
    </location>
</feature>
<dbReference type="Pfam" id="PF07690">
    <property type="entry name" value="MFS_1"/>
    <property type="match status" value="1"/>
</dbReference>
<evidence type="ECO:0000256" key="2">
    <source>
        <dbReference type="ARBA" id="ARBA00022692"/>
    </source>
</evidence>
<sequence length="467" mass="47516">MTNRPLAPPYRGLTVGMVALVSLVAFEAVAVTTAMPTVARALHGLPLYALAFGGTLAAGVVAMVISGGWSDAKGPAAPMWTGVSTFCAGLLLAGSAPDMWLLVAGRATQGFGGGLITVALYVVVGRAYPSHLHPRVFSAFAGAWVVPSIAGPALAGLIVEQAGWRWVFLGMVLLTVPAALLVRSGLRRLPSPSATPRPGGARGQLARTGWALGAAASMCLLHVGGQQRGAAAPVLIAAALVGLVVFAPRLLPRGTFSARPGLPSVVLLRGLAGAAFIQADVFLPLLLSRERGFSPATAGLTLTISGVSWFLGSWYQGRWGQRLPPARRLRIGLCTIVLGVATAAACVAPEVPVGICVAGWTFAGFGMGLSYPTMSALTLQLSTPAEQGTNSSALQLADSLFSTTMLAVGGTLFAAWVTSSPTAAYLSGFTIAAALALLGVFVAVRPCRSRDLSRVVGISGAGSGSPA</sequence>
<feature type="transmembrane region" description="Helical" evidence="5">
    <location>
        <begin position="331"/>
        <end position="351"/>
    </location>
</feature>
<dbReference type="PANTHER" id="PTHR23501:SF154">
    <property type="entry name" value="MULTIDRUG-EFFLUX TRANSPORTER RV1634-RELATED"/>
    <property type="match status" value="1"/>
</dbReference>
<dbReference type="SUPFAM" id="SSF103473">
    <property type="entry name" value="MFS general substrate transporter"/>
    <property type="match status" value="1"/>
</dbReference>
<organism evidence="7 8">
    <name type="scientific">Planosporangium flavigriseum</name>
    <dbReference type="NCBI Taxonomy" id="373681"/>
    <lineage>
        <taxon>Bacteria</taxon>
        <taxon>Bacillati</taxon>
        <taxon>Actinomycetota</taxon>
        <taxon>Actinomycetes</taxon>
        <taxon>Micromonosporales</taxon>
        <taxon>Micromonosporaceae</taxon>
        <taxon>Planosporangium</taxon>
    </lineage>
</organism>
<feature type="transmembrane region" description="Helical" evidence="5">
    <location>
        <begin position="100"/>
        <end position="124"/>
    </location>
</feature>
<reference evidence="7" key="1">
    <citation type="submission" date="2021-01" db="EMBL/GenBank/DDBJ databases">
        <title>Whole genome shotgun sequence of Planosporangium flavigriseum NBRC 105377.</title>
        <authorList>
            <person name="Komaki H."/>
            <person name="Tamura T."/>
        </authorList>
    </citation>
    <scope>NUCLEOTIDE SEQUENCE</scope>
    <source>
        <strain evidence="7">NBRC 105377</strain>
    </source>
</reference>
<feature type="transmembrane region" description="Helical" evidence="5">
    <location>
        <begin position="47"/>
        <end position="65"/>
    </location>
</feature>
<feature type="transmembrane region" description="Helical" evidence="5">
    <location>
        <begin position="164"/>
        <end position="184"/>
    </location>
</feature>
<feature type="transmembrane region" description="Helical" evidence="5">
    <location>
        <begin position="423"/>
        <end position="444"/>
    </location>
</feature>
<keyword evidence="4 5" id="KW-0472">Membrane</keyword>
<comment type="caution">
    <text evidence="7">The sequence shown here is derived from an EMBL/GenBank/DDBJ whole genome shotgun (WGS) entry which is preliminary data.</text>
</comment>
<dbReference type="InterPro" id="IPR020846">
    <property type="entry name" value="MFS_dom"/>
</dbReference>
<evidence type="ECO:0000256" key="1">
    <source>
        <dbReference type="ARBA" id="ARBA00004651"/>
    </source>
</evidence>
<evidence type="ECO:0000256" key="3">
    <source>
        <dbReference type="ARBA" id="ARBA00022989"/>
    </source>
</evidence>
<evidence type="ECO:0000313" key="7">
    <source>
        <dbReference type="EMBL" id="GIG71615.1"/>
    </source>
</evidence>
<comment type="subcellular location">
    <subcellularLocation>
        <location evidence="1">Cell membrane</location>
        <topology evidence="1">Multi-pass membrane protein</topology>
    </subcellularLocation>
</comment>
<evidence type="ECO:0000256" key="5">
    <source>
        <dbReference type="SAM" id="Phobius"/>
    </source>
</evidence>
<feature type="transmembrane region" description="Helical" evidence="5">
    <location>
        <begin position="230"/>
        <end position="251"/>
    </location>
</feature>
<feature type="domain" description="Major facilitator superfamily (MFS) profile" evidence="6">
    <location>
        <begin position="13"/>
        <end position="451"/>
    </location>
</feature>
<name>A0A8J3LJA3_9ACTN</name>
<dbReference type="Gene3D" id="1.20.1720.10">
    <property type="entry name" value="Multidrug resistance protein D"/>
    <property type="match status" value="1"/>
</dbReference>
<feature type="transmembrane region" description="Helical" evidence="5">
    <location>
        <begin position="136"/>
        <end position="158"/>
    </location>
</feature>
<feature type="transmembrane region" description="Helical" evidence="5">
    <location>
        <begin position="77"/>
        <end position="94"/>
    </location>
</feature>
<dbReference type="InterPro" id="IPR036259">
    <property type="entry name" value="MFS_trans_sf"/>
</dbReference>
<dbReference type="GO" id="GO:0022857">
    <property type="term" value="F:transmembrane transporter activity"/>
    <property type="evidence" value="ECO:0007669"/>
    <property type="project" value="InterPro"/>
</dbReference>